<dbReference type="SUPFAM" id="SSF53850">
    <property type="entry name" value="Periplasmic binding protein-like II"/>
    <property type="match status" value="1"/>
</dbReference>
<name>A0A969WF26_9GAMM</name>
<evidence type="ECO:0000259" key="5">
    <source>
        <dbReference type="PROSITE" id="PS50931"/>
    </source>
</evidence>
<dbReference type="AlphaFoldDB" id="A0A969WF26"/>
<dbReference type="PRINTS" id="PR00039">
    <property type="entry name" value="HTHLYSR"/>
</dbReference>
<evidence type="ECO:0000256" key="4">
    <source>
        <dbReference type="ARBA" id="ARBA00023163"/>
    </source>
</evidence>
<dbReference type="Proteomes" id="UP000653472">
    <property type="component" value="Unassembled WGS sequence"/>
</dbReference>
<feature type="domain" description="HTH lysR-type" evidence="5">
    <location>
        <begin position="108"/>
        <end position="165"/>
    </location>
</feature>
<dbReference type="InterPro" id="IPR000847">
    <property type="entry name" value="LysR_HTH_N"/>
</dbReference>
<evidence type="ECO:0000256" key="3">
    <source>
        <dbReference type="ARBA" id="ARBA00023125"/>
    </source>
</evidence>
<sequence>MSTDAPFFNLRHLRAFLAVADHGTVRLGAEQVHLSQPAVTQGIAKLEASLGHTLFTRARGRLALSVEGMAYAARVRRSLELLEAGVADATRMPTSNNTRAAANLIPLLTSTQLRAFLAVGALNNLTLAARTIGSSQPAVHRSIRELEAILKVSLFERTTRGSALTRAGQVLWQQTKLVRAELQQALHDIEALDGRHGGTIVVGCMPLSRHYVLPETINAFSTIYPGVSIRVIESPYSDLLYGLRHGEIDFLLGALRVQLREHDVRQRALFPASLCIAARKGHPLTSKKRITMRDLGAYPWVIPPDGTPTRERFDRLFARHEMTPQAGLVESSSQVVIRGVLLGSDRLTLISTHQVQLEVRLGVLEILNVVVDESLRDIGITTRRGWQPTVAQGAFLRILREVATRSASADTIPLAPGRRRRTRRRTDD</sequence>
<dbReference type="GO" id="GO:0003700">
    <property type="term" value="F:DNA-binding transcription factor activity"/>
    <property type="evidence" value="ECO:0007669"/>
    <property type="project" value="InterPro"/>
</dbReference>
<evidence type="ECO:0000313" key="6">
    <source>
        <dbReference type="EMBL" id="NKF24136.1"/>
    </source>
</evidence>
<keyword evidence="2" id="KW-0805">Transcription regulation</keyword>
<dbReference type="InterPro" id="IPR036388">
    <property type="entry name" value="WH-like_DNA-bd_sf"/>
</dbReference>
<dbReference type="Pfam" id="PF00126">
    <property type="entry name" value="HTH_1"/>
    <property type="match status" value="2"/>
</dbReference>
<dbReference type="SUPFAM" id="SSF46785">
    <property type="entry name" value="Winged helix' DNA-binding domain"/>
    <property type="match status" value="2"/>
</dbReference>
<comment type="caution">
    <text evidence="6">The sequence shown here is derived from an EMBL/GenBank/DDBJ whole genome shotgun (WGS) entry which is preliminary data.</text>
</comment>
<reference evidence="6" key="1">
    <citation type="submission" date="2020-03" db="EMBL/GenBank/DDBJ databases">
        <title>Solimonas marina sp. nov., isolated from deep seawater of the Pacific Ocean.</title>
        <authorList>
            <person name="Liu X."/>
            <person name="Lai Q."/>
            <person name="Sun F."/>
            <person name="Gai Y."/>
            <person name="Li G."/>
            <person name="Shao Z."/>
        </authorList>
    </citation>
    <scope>NUCLEOTIDE SEQUENCE</scope>
    <source>
        <strain evidence="6">C16B3</strain>
    </source>
</reference>
<dbReference type="GO" id="GO:0000976">
    <property type="term" value="F:transcription cis-regulatory region binding"/>
    <property type="evidence" value="ECO:0007669"/>
    <property type="project" value="TreeGrafter"/>
</dbReference>
<dbReference type="InterPro" id="IPR005119">
    <property type="entry name" value="LysR_subst-bd"/>
</dbReference>
<accession>A0A969WF26</accession>
<keyword evidence="7" id="KW-1185">Reference proteome</keyword>
<comment type="similarity">
    <text evidence="1">Belongs to the LysR transcriptional regulatory family.</text>
</comment>
<dbReference type="InterPro" id="IPR036390">
    <property type="entry name" value="WH_DNA-bd_sf"/>
</dbReference>
<dbReference type="Pfam" id="PF03466">
    <property type="entry name" value="LysR_substrate"/>
    <property type="match status" value="1"/>
</dbReference>
<dbReference type="PANTHER" id="PTHR30126:SF98">
    <property type="entry name" value="HTH-TYPE TRANSCRIPTIONAL ACTIVATOR BAUR"/>
    <property type="match status" value="1"/>
</dbReference>
<keyword evidence="4" id="KW-0804">Transcription</keyword>
<evidence type="ECO:0000256" key="2">
    <source>
        <dbReference type="ARBA" id="ARBA00023015"/>
    </source>
</evidence>
<feature type="domain" description="HTH lysR-type" evidence="5">
    <location>
        <begin position="8"/>
        <end position="65"/>
    </location>
</feature>
<dbReference type="PANTHER" id="PTHR30126">
    <property type="entry name" value="HTH-TYPE TRANSCRIPTIONAL REGULATOR"/>
    <property type="match status" value="1"/>
</dbReference>
<keyword evidence="3" id="KW-0238">DNA-binding</keyword>
<dbReference type="RefSeq" id="WP_168149465.1">
    <property type="nucleotide sequence ID" value="NZ_JAAVXB010000012.1"/>
</dbReference>
<dbReference type="PROSITE" id="PS50931">
    <property type="entry name" value="HTH_LYSR"/>
    <property type="match status" value="2"/>
</dbReference>
<dbReference type="Gene3D" id="3.40.190.290">
    <property type="match status" value="1"/>
</dbReference>
<gene>
    <name evidence="6" type="ORF">G7Y82_17625</name>
</gene>
<dbReference type="Gene3D" id="1.10.10.10">
    <property type="entry name" value="Winged helix-like DNA-binding domain superfamily/Winged helix DNA-binding domain"/>
    <property type="match status" value="2"/>
</dbReference>
<protein>
    <submittedName>
        <fullName evidence="6">LysR family transcriptional regulator</fullName>
    </submittedName>
</protein>
<evidence type="ECO:0000256" key="1">
    <source>
        <dbReference type="ARBA" id="ARBA00009437"/>
    </source>
</evidence>
<dbReference type="EMBL" id="JAAVXB010000012">
    <property type="protein sequence ID" value="NKF24136.1"/>
    <property type="molecule type" value="Genomic_DNA"/>
</dbReference>
<proteinExistence type="inferred from homology"/>
<organism evidence="6 7">
    <name type="scientific">Solimonas marina</name>
    <dbReference type="NCBI Taxonomy" id="2714601"/>
    <lineage>
        <taxon>Bacteria</taxon>
        <taxon>Pseudomonadati</taxon>
        <taxon>Pseudomonadota</taxon>
        <taxon>Gammaproteobacteria</taxon>
        <taxon>Nevskiales</taxon>
        <taxon>Nevskiaceae</taxon>
        <taxon>Solimonas</taxon>
    </lineage>
</organism>
<evidence type="ECO:0000313" key="7">
    <source>
        <dbReference type="Proteomes" id="UP000653472"/>
    </source>
</evidence>